<accession>A0A246FIH4</accession>
<comment type="caution">
    <text evidence="1">The sequence shown here is derived from an EMBL/GenBank/DDBJ whole genome shotgun (WGS) entry which is preliminary data.</text>
</comment>
<gene>
    <name evidence="1" type="ORF">CDA63_14685</name>
</gene>
<reference evidence="1 2" key="1">
    <citation type="submission" date="2017-06" db="EMBL/GenBank/DDBJ databases">
        <title>Hymenobacter amundsenii sp. nov. isolated from regoliths in Antarctica.</title>
        <authorList>
            <person name="Sedlacek I."/>
            <person name="Kralova S."/>
            <person name="Pantucek R."/>
            <person name="Svec P."/>
            <person name="Holochova P."/>
            <person name="Stankova E."/>
            <person name="Vrbovska V."/>
            <person name="Busse H.-J."/>
        </authorList>
    </citation>
    <scope>NUCLEOTIDE SEQUENCE [LARGE SCALE GENOMIC DNA]</scope>
    <source>
        <strain evidence="1 2">CCM 8682</strain>
    </source>
</reference>
<protein>
    <submittedName>
        <fullName evidence="1">Uncharacterized protein</fullName>
    </submittedName>
</protein>
<organism evidence="1 2">
    <name type="scientific">Hymenobacter amundsenii</name>
    <dbReference type="NCBI Taxonomy" id="2006685"/>
    <lineage>
        <taxon>Bacteria</taxon>
        <taxon>Pseudomonadati</taxon>
        <taxon>Bacteroidota</taxon>
        <taxon>Cytophagia</taxon>
        <taxon>Cytophagales</taxon>
        <taxon>Hymenobacteraceae</taxon>
        <taxon>Hymenobacter</taxon>
    </lineage>
</organism>
<evidence type="ECO:0000313" key="1">
    <source>
        <dbReference type="EMBL" id="OWP62330.1"/>
    </source>
</evidence>
<dbReference type="AlphaFoldDB" id="A0A246FIH4"/>
<keyword evidence="2" id="KW-1185">Reference proteome</keyword>
<proteinExistence type="predicted"/>
<name>A0A246FIH4_9BACT</name>
<dbReference type="EMBL" id="NIRR01000027">
    <property type="protein sequence ID" value="OWP62330.1"/>
    <property type="molecule type" value="Genomic_DNA"/>
</dbReference>
<dbReference type="Proteomes" id="UP000197277">
    <property type="component" value="Unassembled WGS sequence"/>
</dbReference>
<evidence type="ECO:0000313" key="2">
    <source>
        <dbReference type="Proteomes" id="UP000197277"/>
    </source>
</evidence>
<sequence length="72" mass="7749">MPTTNVLPDVLRCPHCQGLTVYRSLNTARALSEGWPMQAVLALISAGTGLLRPEQPPYAMEPSQIRCLTAAA</sequence>